<evidence type="ECO:0000313" key="2">
    <source>
        <dbReference type="EMBL" id="OXA93143.1"/>
    </source>
</evidence>
<protein>
    <recommendedName>
        <fullName evidence="4">C1q domain-containing protein</fullName>
    </recommendedName>
</protein>
<dbReference type="OrthoDB" id="1375602at2"/>
<name>A0A226HFU3_9FLAO</name>
<keyword evidence="1" id="KW-0732">Signal</keyword>
<evidence type="ECO:0000256" key="1">
    <source>
        <dbReference type="SAM" id="SignalP"/>
    </source>
</evidence>
<dbReference type="RefSeq" id="WP_089049265.1">
    <property type="nucleotide sequence ID" value="NZ_FXTV01000015.1"/>
</dbReference>
<gene>
    <name evidence="2" type="ORF">B0A66_07665</name>
</gene>
<comment type="caution">
    <text evidence="2">The sequence shown here is derived from an EMBL/GenBank/DDBJ whole genome shotgun (WGS) entry which is preliminary data.</text>
</comment>
<sequence>MKKIDKIMYGILLYSSFLHAQLGIGTATPQEMLHVNGTLQVTNGIYIGGNANSKGSPGSAGQVLRSNGPGEAPAWQELPVVPESTGTVIVAGGKFIVAQEIIVQMSADFSGPALSGSSTPLLIGNLNNKVIDNSNTYNGNDKTNSFRVLTDGIYQIDMNLQLATASGTVPAIGLWNDTLRTWVARVNDYFYAPFDKFQTTTLMTSVELSPAYVYSFRIGNKAPFTIKQLSGGETGKGPVTQVSVKRLR</sequence>
<dbReference type="AlphaFoldDB" id="A0A226HFU3"/>
<feature type="signal peptide" evidence="1">
    <location>
        <begin position="1"/>
        <end position="20"/>
    </location>
</feature>
<evidence type="ECO:0008006" key="4">
    <source>
        <dbReference type="Google" id="ProtNLM"/>
    </source>
</evidence>
<accession>A0A226HFU3</accession>
<organism evidence="2 3">
    <name type="scientific">Flavobacterium hercynium</name>
    <dbReference type="NCBI Taxonomy" id="387094"/>
    <lineage>
        <taxon>Bacteria</taxon>
        <taxon>Pseudomonadati</taxon>
        <taxon>Bacteroidota</taxon>
        <taxon>Flavobacteriia</taxon>
        <taxon>Flavobacteriales</taxon>
        <taxon>Flavobacteriaceae</taxon>
        <taxon>Flavobacterium</taxon>
    </lineage>
</organism>
<keyword evidence="3" id="KW-1185">Reference proteome</keyword>
<proteinExistence type="predicted"/>
<reference evidence="2 3" key="1">
    <citation type="submission" date="2016-11" db="EMBL/GenBank/DDBJ databases">
        <title>Whole genomes of Flavobacteriaceae.</title>
        <authorList>
            <person name="Stine C."/>
            <person name="Li C."/>
            <person name="Tadesse D."/>
        </authorList>
    </citation>
    <scope>NUCLEOTIDE SEQUENCE [LARGE SCALE GENOMIC DNA]</scope>
    <source>
        <strain evidence="2 3">DSM 18292</strain>
    </source>
</reference>
<dbReference type="Proteomes" id="UP000198345">
    <property type="component" value="Unassembled WGS sequence"/>
</dbReference>
<evidence type="ECO:0000313" key="3">
    <source>
        <dbReference type="Proteomes" id="UP000198345"/>
    </source>
</evidence>
<dbReference type="EMBL" id="MUGW01000016">
    <property type="protein sequence ID" value="OXA93143.1"/>
    <property type="molecule type" value="Genomic_DNA"/>
</dbReference>
<feature type="chain" id="PRO_5012646589" description="C1q domain-containing protein" evidence="1">
    <location>
        <begin position="21"/>
        <end position="248"/>
    </location>
</feature>